<evidence type="ECO:0000313" key="2">
    <source>
        <dbReference type="Proteomes" id="UP000078200"/>
    </source>
</evidence>
<evidence type="ECO:0000313" key="1">
    <source>
        <dbReference type="EnsemblMetazoa" id="GAUT040279-PA"/>
    </source>
</evidence>
<reference evidence="1" key="1">
    <citation type="submission" date="2020-05" db="UniProtKB">
        <authorList>
            <consortium name="EnsemblMetazoa"/>
        </authorList>
    </citation>
    <scope>IDENTIFICATION</scope>
    <source>
        <strain evidence="1">TTRI</strain>
    </source>
</reference>
<proteinExistence type="predicted"/>
<accession>A0A1A9VL44</accession>
<protein>
    <submittedName>
        <fullName evidence="1">Uncharacterized protein</fullName>
    </submittedName>
</protein>
<dbReference type="EnsemblMetazoa" id="GAUT040279-RA">
    <property type="protein sequence ID" value="GAUT040279-PA"/>
    <property type="gene ID" value="GAUT040279"/>
</dbReference>
<dbReference type="Proteomes" id="UP000078200">
    <property type="component" value="Unassembled WGS sequence"/>
</dbReference>
<sequence length="230" mass="24525">MTDKKKKFGEENYILLGWIRNYAVFTITLPLIDHNIFKPYDVTPIPNSINNIMVIMEICGHVLVINTNLVSPQRNDGCTVNKGVISSGVSPSALAKSADGIINEGDYRVCPNPTQSSSVLKTGPIFASLPGSVTSAGVETLTVRSLTRLIVGCPAEVVLGQVTALSGVASDGGVCSVSVSKNSGRVDDMSSATGSYDLQCRIYKTSHLNKSNTKEHVQSTECLNLITYAV</sequence>
<name>A0A1A9VL44_GLOAU</name>
<keyword evidence="2" id="KW-1185">Reference proteome</keyword>
<dbReference type="VEuPathDB" id="VectorBase:GAUT040279"/>
<organism evidence="1 2">
    <name type="scientific">Glossina austeni</name>
    <name type="common">Savannah tsetse fly</name>
    <dbReference type="NCBI Taxonomy" id="7395"/>
    <lineage>
        <taxon>Eukaryota</taxon>
        <taxon>Metazoa</taxon>
        <taxon>Ecdysozoa</taxon>
        <taxon>Arthropoda</taxon>
        <taxon>Hexapoda</taxon>
        <taxon>Insecta</taxon>
        <taxon>Pterygota</taxon>
        <taxon>Neoptera</taxon>
        <taxon>Endopterygota</taxon>
        <taxon>Diptera</taxon>
        <taxon>Brachycera</taxon>
        <taxon>Muscomorpha</taxon>
        <taxon>Hippoboscoidea</taxon>
        <taxon>Glossinidae</taxon>
        <taxon>Glossina</taxon>
    </lineage>
</organism>
<dbReference type="AlphaFoldDB" id="A0A1A9VL44"/>